<dbReference type="InterPro" id="IPR045851">
    <property type="entry name" value="AMP-bd_C_sf"/>
</dbReference>
<dbReference type="RefSeq" id="WP_088917327.1">
    <property type="nucleotide sequence ID" value="NZ_CP018632.1"/>
</dbReference>
<evidence type="ECO:0000256" key="1">
    <source>
        <dbReference type="ARBA" id="ARBA00001957"/>
    </source>
</evidence>
<dbReference type="InterPro" id="IPR025110">
    <property type="entry name" value="AMP-bd_C"/>
</dbReference>
<dbReference type="Pfam" id="PF00668">
    <property type="entry name" value="Condensation"/>
    <property type="match status" value="1"/>
</dbReference>
<evidence type="ECO:0000313" key="6">
    <source>
        <dbReference type="EMBL" id="ASJ71957.1"/>
    </source>
</evidence>
<reference evidence="6 7" key="1">
    <citation type="submission" date="2016-12" db="EMBL/GenBank/DDBJ databases">
        <authorList>
            <person name="Song W.-J."/>
            <person name="Kurnit D.M."/>
        </authorList>
    </citation>
    <scope>NUCLEOTIDE SEQUENCE [LARGE SCALE GENOMIC DNA]</scope>
    <source>
        <strain evidence="6 7">IMCC3135</strain>
    </source>
</reference>
<dbReference type="SUPFAM" id="SSF53474">
    <property type="entry name" value="alpha/beta-Hydrolases"/>
    <property type="match status" value="1"/>
</dbReference>
<dbReference type="NCBIfam" id="TIGR01733">
    <property type="entry name" value="AA-adenyl-dom"/>
    <property type="match status" value="1"/>
</dbReference>
<dbReference type="Pfam" id="PF13193">
    <property type="entry name" value="AMP-binding_C"/>
    <property type="match status" value="1"/>
</dbReference>
<dbReference type="AlphaFoldDB" id="A0A2Z2NW86"/>
<dbReference type="SUPFAM" id="SSF47336">
    <property type="entry name" value="ACP-like"/>
    <property type="match status" value="1"/>
</dbReference>
<dbReference type="InterPro" id="IPR036736">
    <property type="entry name" value="ACP-like_sf"/>
</dbReference>
<dbReference type="KEGG" id="gai:IMCC3135_09300"/>
<dbReference type="Pfam" id="PF00550">
    <property type="entry name" value="PP-binding"/>
    <property type="match status" value="1"/>
</dbReference>
<dbReference type="GO" id="GO:0005737">
    <property type="term" value="C:cytoplasm"/>
    <property type="evidence" value="ECO:0007669"/>
    <property type="project" value="TreeGrafter"/>
</dbReference>
<dbReference type="Gene3D" id="3.40.50.980">
    <property type="match status" value="2"/>
</dbReference>
<dbReference type="PANTHER" id="PTHR45527:SF1">
    <property type="entry name" value="FATTY ACID SYNTHASE"/>
    <property type="match status" value="1"/>
</dbReference>
<dbReference type="FunFam" id="1.10.1200.10:FF:000005">
    <property type="entry name" value="Nonribosomal peptide synthetase 1"/>
    <property type="match status" value="1"/>
</dbReference>
<dbReference type="EMBL" id="CP018632">
    <property type="protein sequence ID" value="ASJ71957.1"/>
    <property type="molecule type" value="Genomic_DNA"/>
</dbReference>
<evidence type="ECO:0000256" key="2">
    <source>
        <dbReference type="ARBA" id="ARBA00006432"/>
    </source>
</evidence>
<dbReference type="FunFam" id="3.30.300.30:FF:000010">
    <property type="entry name" value="Enterobactin synthetase component F"/>
    <property type="match status" value="1"/>
</dbReference>
<dbReference type="Gene3D" id="2.30.38.10">
    <property type="entry name" value="Luciferase, Domain 3"/>
    <property type="match status" value="1"/>
</dbReference>
<dbReference type="Gene3D" id="3.30.559.30">
    <property type="entry name" value="Nonribosomal peptide synthetase, condensation domain"/>
    <property type="match status" value="1"/>
</dbReference>
<dbReference type="InterPro" id="IPR001242">
    <property type="entry name" value="Condensation_dom"/>
</dbReference>
<dbReference type="SMART" id="SM00823">
    <property type="entry name" value="PKS_PP"/>
    <property type="match status" value="1"/>
</dbReference>
<evidence type="ECO:0000313" key="7">
    <source>
        <dbReference type="Proteomes" id="UP000250079"/>
    </source>
</evidence>
<keyword evidence="3" id="KW-0596">Phosphopantetheine</keyword>
<dbReference type="Proteomes" id="UP000250079">
    <property type="component" value="Chromosome"/>
</dbReference>
<proteinExistence type="inferred from homology"/>
<dbReference type="InterPro" id="IPR020806">
    <property type="entry name" value="PKS_PP-bd"/>
</dbReference>
<dbReference type="FunFam" id="3.40.50.12780:FF:000012">
    <property type="entry name" value="Non-ribosomal peptide synthetase"/>
    <property type="match status" value="1"/>
</dbReference>
<dbReference type="SUPFAM" id="SSF52777">
    <property type="entry name" value="CoA-dependent acyltransferases"/>
    <property type="match status" value="1"/>
</dbReference>
<evidence type="ECO:0000256" key="3">
    <source>
        <dbReference type="ARBA" id="ARBA00022450"/>
    </source>
</evidence>
<dbReference type="Gene3D" id="3.40.50.1820">
    <property type="entry name" value="alpha/beta hydrolase"/>
    <property type="match status" value="1"/>
</dbReference>
<sequence>MESSSALSFWATATSQQIDPLEIPCDRPRLKISDNLTTANVEVPFTRSIKLIDQIATQCNVSPEVVCQAVYSILLYRYTGKSLLRIGYLHSAPASNINTETTPRVCFPLITRISAEDSAREHIEQLSQAFSKGEILSLENFETVAQKLAPQGAATSTSPCEIALSYGNTPAYNHSDDTLELLLSVIRQDDEAILNIRYLTALFNKETITRLTSHYEHLLEAVASAPDTLVSQLKMLGTAERDYLLHELNDTTRPYPSNSTIVDLFATQARLCPDSIAVRGPNEHSLTYQQLDEASNQLAHYLNEKNVQKADRIGLYLERDTTLMIALFGVMKSGASYVPLDPMFPKDRLNFMVQDSSAKYVLTQPSLVDGAPCSQAQTLVLDDSLEVLQDQSNEPIQLSSAQSEAYAIYTSGSTGVPKGVMIAHQGLTNFLVSILDAPGVTKNDRMLAVTTLSFDISIIELFAPLLVGAQVILASREQAMSPELLSARIKSVDANYISATPATWKMLLDNEWSGSSTMKALCGGEALTRDLADRLTASCKELWNMYGPTETTVYSTTEKIEPGNGSITVGRPIANTTLYVLDESMNVVPVSVPGELYIGGDGVAEGYLNRDELTAERFVADPFQATGTRMYRTGDAARWLANGYLEVQGRLDEQVKLRGFRIELGEIRARLVESLEIRDATVIVREDTPGEAKLVAYLVPELQTNSFSTGELRATLKRTLPEYMVPEAWVILDNLPQTPNGKVDRKQLPVPDQSILLTSENLVAPGNDSEEQIALIWKEALRLEQVGVHNSFFELGGQSIQAANLVAKLQDRLNLSIPLLDIFQGTTIASLARRLDGEEVDQAVQQYCRLITSPVDKQPVFMVGSNPLFSLACARLEGQHPVYQVDSYALQIERRLAGKRLLKSIEELSTELLLEIKKVQPQGPYLIGGGCEGALIAFEIALQLQRQGQEVEKLMNWHTAAPGPDLTTDFGEPPLRALRWCKWRFKTVLQDGSIKNLGLKGFKELLRHEFVEYSLFTAMYSYKINGKFNGSMDMVVLTQMEEENDFSERTMGWKNHLTGRVSFYELGGTHDTWLEDNAEGFSEFLYKTLVPA</sequence>
<name>A0A2Z2NW86_9GAMM</name>
<comment type="similarity">
    <text evidence="2">Belongs to the ATP-dependent AMP-binding enzyme family.</text>
</comment>
<dbReference type="Gene3D" id="3.30.300.30">
    <property type="match status" value="1"/>
</dbReference>
<dbReference type="PROSITE" id="PS50075">
    <property type="entry name" value="CARRIER"/>
    <property type="match status" value="1"/>
</dbReference>
<dbReference type="GO" id="GO:0031177">
    <property type="term" value="F:phosphopantetheine binding"/>
    <property type="evidence" value="ECO:0007669"/>
    <property type="project" value="InterPro"/>
</dbReference>
<dbReference type="SUPFAM" id="SSF56801">
    <property type="entry name" value="Acetyl-CoA synthetase-like"/>
    <property type="match status" value="1"/>
</dbReference>
<dbReference type="InterPro" id="IPR009081">
    <property type="entry name" value="PP-bd_ACP"/>
</dbReference>
<dbReference type="OrthoDB" id="9757559at2"/>
<dbReference type="FunFam" id="3.40.50.980:FF:000001">
    <property type="entry name" value="Non-ribosomal peptide synthetase"/>
    <property type="match status" value="1"/>
</dbReference>
<dbReference type="Pfam" id="PF00501">
    <property type="entry name" value="AMP-binding"/>
    <property type="match status" value="1"/>
</dbReference>
<dbReference type="InterPro" id="IPR010071">
    <property type="entry name" value="AA_adenyl_dom"/>
</dbReference>
<comment type="cofactor">
    <cofactor evidence="1">
        <name>pantetheine 4'-phosphate</name>
        <dbReference type="ChEBI" id="CHEBI:47942"/>
    </cofactor>
</comment>
<dbReference type="FunFam" id="2.30.38.10:FF:000001">
    <property type="entry name" value="Non-ribosomal peptide synthetase PvdI"/>
    <property type="match status" value="1"/>
</dbReference>
<dbReference type="Pfam" id="PF00975">
    <property type="entry name" value="Thioesterase"/>
    <property type="match status" value="1"/>
</dbReference>
<accession>A0A2Z2NW86</accession>
<dbReference type="Gene3D" id="1.10.1200.10">
    <property type="entry name" value="ACP-like"/>
    <property type="match status" value="1"/>
</dbReference>
<gene>
    <name evidence="6" type="primary">pksJ_1</name>
    <name evidence="6" type="ORF">IMCC3135_09300</name>
</gene>
<organism evidence="6 7">
    <name type="scientific">Granulosicoccus antarcticus IMCC3135</name>
    <dbReference type="NCBI Taxonomy" id="1192854"/>
    <lineage>
        <taxon>Bacteria</taxon>
        <taxon>Pseudomonadati</taxon>
        <taxon>Pseudomonadota</taxon>
        <taxon>Gammaproteobacteria</taxon>
        <taxon>Chromatiales</taxon>
        <taxon>Granulosicoccaceae</taxon>
        <taxon>Granulosicoccus</taxon>
    </lineage>
</organism>
<keyword evidence="7" id="KW-1185">Reference proteome</keyword>
<evidence type="ECO:0000256" key="4">
    <source>
        <dbReference type="ARBA" id="ARBA00022553"/>
    </source>
</evidence>
<dbReference type="GO" id="GO:0044550">
    <property type="term" value="P:secondary metabolite biosynthetic process"/>
    <property type="evidence" value="ECO:0007669"/>
    <property type="project" value="UniProtKB-ARBA"/>
</dbReference>
<dbReference type="PANTHER" id="PTHR45527">
    <property type="entry name" value="NONRIBOSOMAL PEPTIDE SYNTHETASE"/>
    <property type="match status" value="1"/>
</dbReference>
<dbReference type="CDD" id="cd12116">
    <property type="entry name" value="A_NRPS_Ta1_like"/>
    <property type="match status" value="1"/>
</dbReference>
<feature type="domain" description="Carrier" evidence="5">
    <location>
        <begin position="764"/>
        <end position="839"/>
    </location>
</feature>
<dbReference type="GO" id="GO:0003824">
    <property type="term" value="F:catalytic activity"/>
    <property type="evidence" value="ECO:0007669"/>
    <property type="project" value="InterPro"/>
</dbReference>
<protein>
    <submittedName>
        <fullName evidence="6">Polyketide synthase PksJ</fullName>
    </submittedName>
</protein>
<dbReference type="InterPro" id="IPR000873">
    <property type="entry name" value="AMP-dep_synth/lig_dom"/>
</dbReference>
<evidence type="ECO:0000259" key="5">
    <source>
        <dbReference type="PROSITE" id="PS50075"/>
    </source>
</evidence>
<dbReference type="InterPro" id="IPR029058">
    <property type="entry name" value="AB_hydrolase_fold"/>
</dbReference>
<dbReference type="InterPro" id="IPR001031">
    <property type="entry name" value="Thioesterase"/>
</dbReference>
<keyword evidence="4" id="KW-0597">Phosphoprotein</keyword>
<dbReference type="GO" id="GO:0043041">
    <property type="term" value="P:amino acid activation for nonribosomal peptide biosynthetic process"/>
    <property type="evidence" value="ECO:0007669"/>
    <property type="project" value="TreeGrafter"/>
</dbReference>